<dbReference type="Proteomes" id="UP000054266">
    <property type="component" value="Unassembled WGS sequence"/>
</dbReference>
<sequence length="115" mass="12496">MPSLDSPGSIDPGKNVALWTRFCEKCWVRCPTAHSTIRTAALSVVRMEHATPSKGIRSRAALHVDHEDYQYPLHGSSINIGRQSSSFPRLDVGLWGLREYTVEGSGSDCGVDGGP</sequence>
<dbReference type="HOGENOM" id="CLU_2108730_0_0_1"/>
<evidence type="ECO:0000313" key="1">
    <source>
        <dbReference type="EMBL" id="KIW71182.1"/>
    </source>
</evidence>
<proteinExistence type="predicted"/>
<accession>A0A0D2EA39</accession>
<reference evidence="1 2" key="1">
    <citation type="submission" date="2015-01" db="EMBL/GenBank/DDBJ databases">
        <title>The Genome Sequence of Capronia semiimmersa CBS27337.</title>
        <authorList>
            <consortium name="The Broad Institute Genomics Platform"/>
            <person name="Cuomo C."/>
            <person name="de Hoog S."/>
            <person name="Gorbushina A."/>
            <person name="Stielow B."/>
            <person name="Teixiera M."/>
            <person name="Abouelleil A."/>
            <person name="Chapman S.B."/>
            <person name="Priest M."/>
            <person name="Young S.K."/>
            <person name="Wortman J."/>
            <person name="Nusbaum C."/>
            <person name="Birren B."/>
        </authorList>
    </citation>
    <scope>NUCLEOTIDE SEQUENCE [LARGE SCALE GENOMIC DNA]</scope>
    <source>
        <strain evidence="1 2">CBS 27337</strain>
    </source>
</reference>
<gene>
    <name evidence="1" type="ORF">PV04_03378</name>
</gene>
<name>A0A0D2EA39_9EURO</name>
<organism evidence="1 2">
    <name type="scientific">Phialophora macrospora</name>
    <dbReference type="NCBI Taxonomy" id="1851006"/>
    <lineage>
        <taxon>Eukaryota</taxon>
        <taxon>Fungi</taxon>
        <taxon>Dikarya</taxon>
        <taxon>Ascomycota</taxon>
        <taxon>Pezizomycotina</taxon>
        <taxon>Eurotiomycetes</taxon>
        <taxon>Chaetothyriomycetidae</taxon>
        <taxon>Chaetothyriales</taxon>
        <taxon>Herpotrichiellaceae</taxon>
        <taxon>Phialophora</taxon>
    </lineage>
</organism>
<keyword evidence="2" id="KW-1185">Reference proteome</keyword>
<dbReference type="AlphaFoldDB" id="A0A0D2EA39"/>
<dbReference type="EMBL" id="KN846957">
    <property type="protein sequence ID" value="KIW71182.1"/>
    <property type="molecule type" value="Genomic_DNA"/>
</dbReference>
<protein>
    <submittedName>
        <fullName evidence="1">Uncharacterized protein</fullName>
    </submittedName>
</protein>
<evidence type="ECO:0000313" key="2">
    <source>
        <dbReference type="Proteomes" id="UP000054266"/>
    </source>
</evidence>